<gene>
    <name evidence="1" type="ORF">HaLaN_11578</name>
</gene>
<evidence type="ECO:0000313" key="1">
    <source>
        <dbReference type="EMBL" id="GFH15362.1"/>
    </source>
</evidence>
<organism evidence="1 2">
    <name type="scientific">Haematococcus lacustris</name>
    <name type="common">Green alga</name>
    <name type="synonym">Haematococcus pluvialis</name>
    <dbReference type="NCBI Taxonomy" id="44745"/>
    <lineage>
        <taxon>Eukaryota</taxon>
        <taxon>Viridiplantae</taxon>
        <taxon>Chlorophyta</taxon>
        <taxon>core chlorophytes</taxon>
        <taxon>Chlorophyceae</taxon>
        <taxon>CS clade</taxon>
        <taxon>Chlamydomonadales</taxon>
        <taxon>Haematococcaceae</taxon>
        <taxon>Haematococcus</taxon>
    </lineage>
</organism>
<dbReference type="AlphaFoldDB" id="A0A699ZI64"/>
<dbReference type="EMBL" id="BLLF01000841">
    <property type="protein sequence ID" value="GFH15362.1"/>
    <property type="molecule type" value="Genomic_DNA"/>
</dbReference>
<feature type="non-terminal residue" evidence="1">
    <location>
        <position position="1"/>
    </location>
</feature>
<proteinExistence type="predicted"/>
<evidence type="ECO:0000313" key="2">
    <source>
        <dbReference type="Proteomes" id="UP000485058"/>
    </source>
</evidence>
<comment type="caution">
    <text evidence="1">The sequence shown here is derived from an EMBL/GenBank/DDBJ whole genome shotgun (WGS) entry which is preliminary data.</text>
</comment>
<accession>A0A699ZI64</accession>
<protein>
    <submittedName>
        <fullName evidence="1">Uncharacterized protein</fullName>
    </submittedName>
</protein>
<sequence>QQAAFPPATAGVRPGRRHPTLWAAKGVWLPVHDCEEPFARGGSRRQLLPGPACSAGGIWRVCPLHEVYFSLRLRIEHRSTPVCRGLAWLHGMPVLSVHDYISPCTPPPPSTFLMMPSNVKCTNHMAAPWQGKASTLHSKA</sequence>
<reference evidence="1 2" key="1">
    <citation type="submission" date="2020-02" db="EMBL/GenBank/DDBJ databases">
        <title>Draft genome sequence of Haematococcus lacustris strain NIES-144.</title>
        <authorList>
            <person name="Morimoto D."/>
            <person name="Nakagawa S."/>
            <person name="Yoshida T."/>
            <person name="Sawayama S."/>
        </authorList>
    </citation>
    <scope>NUCLEOTIDE SEQUENCE [LARGE SCALE GENOMIC DNA]</scope>
    <source>
        <strain evidence="1 2">NIES-144</strain>
    </source>
</reference>
<dbReference type="Proteomes" id="UP000485058">
    <property type="component" value="Unassembled WGS sequence"/>
</dbReference>
<name>A0A699ZI64_HAELA</name>
<keyword evidence="2" id="KW-1185">Reference proteome</keyword>